<keyword evidence="3 9" id="KW-0240">DNA-directed RNA polymerase</keyword>
<keyword evidence="4" id="KW-0597">Phosphoprotein</keyword>
<keyword evidence="10" id="KW-1185">Reference proteome</keyword>
<proteinExistence type="inferred from homology"/>
<evidence type="ECO:0000313" key="9">
    <source>
        <dbReference type="EMBL" id="PRP81380.1"/>
    </source>
</evidence>
<dbReference type="InterPro" id="IPR045113">
    <property type="entry name" value="Rpb7-like"/>
</dbReference>
<dbReference type="Gene3D" id="2.40.50.1060">
    <property type="match status" value="1"/>
</dbReference>
<dbReference type="InterPro" id="IPR005576">
    <property type="entry name" value="Rpb7-like_N"/>
</dbReference>
<dbReference type="OrthoDB" id="25350at2759"/>
<dbReference type="PANTHER" id="PTHR12709">
    <property type="entry name" value="DNA-DIRECTED RNA POLYMERASE II, III"/>
    <property type="match status" value="1"/>
</dbReference>
<evidence type="ECO:0000256" key="6">
    <source>
        <dbReference type="ARBA" id="ARBA00023242"/>
    </source>
</evidence>
<dbReference type="Gene3D" id="3.30.1490.120">
    <property type="entry name" value="RNA polymerase Rpb7-like, N-terminal domain"/>
    <property type="match status" value="1"/>
</dbReference>
<dbReference type="Pfam" id="PF03876">
    <property type="entry name" value="SHS2_Rpb7-N"/>
    <property type="match status" value="1"/>
</dbReference>
<reference evidence="9 10" key="1">
    <citation type="journal article" date="2018" name="Genome Biol. Evol.">
        <title>Multiple Roots of Fruiting Body Formation in Amoebozoa.</title>
        <authorList>
            <person name="Hillmann F."/>
            <person name="Forbes G."/>
            <person name="Novohradska S."/>
            <person name="Ferling I."/>
            <person name="Riege K."/>
            <person name="Groth M."/>
            <person name="Westermann M."/>
            <person name="Marz M."/>
            <person name="Spaller T."/>
            <person name="Winckler T."/>
            <person name="Schaap P."/>
            <person name="Glockner G."/>
        </authorList>
    </citation>
    <scope>NUCLEOTIDE SEQUENCE [LARGE SCALE GENOMIC DNA]</scope>
    <source>
        <strain evidence="9 10">Jena</strain>
    </source>
</reference>
<protein>
    <submittedName>
        <fullName evidence="9">DNA-directed RNA polymerase I complex subunit Rpa43</fullName>
    </submittedName>
</protein>
<feature type="domain" description="RNA polymerase Rpb7-like N-terminal" evidence="7">
    <location>
        <begin position="14"/>
        <end position="70"/>
    </location>
</feature>
<dbReference type="EMBL" id="MDYQ01000127">
    <property type="protein sequence ID" value="PRP81380.1"/>
    <property type="molecule type" value="Genomic_DNA"/>
</dbReference>
<dbReference type="PANTHER" id="PTHR12709:SF5">
    <property type="entry name" value="DNA-DIRECTED RNA POLYMERASE I SUBUNIT RPA43"/>
    <property type="match status" value="1"/>
</dbReference>
<name>A0A2P6NBQ6_9EUKA</name>
<comment type="similarity">
    <text evidence="2">Belongs to the eukaryotic RPA43 RNA polymerase subunit family.</text>
</comment>
<evidence type="ECO:0000256" key="4">
    <source>
        <dbReference type="ARBA" id="ARBA00022553"/>
    </source>
</evidence>
<dbReference type="Pfam" id="PF17875">
    <property type="entry name" value="RPA43_OB"/>
    <property type="match status" value="1"/>
</dbReference>
<evidence type="ECO:0000259" key="7">
    <source>
        <dbReference type="Pfam" id="PF03876"/>
    </source>
</evidence>
<comment type="caution">
    <text evidence="9">The sequence shown here is derived from an EMBL/GenBank/DDBJ whole genome shotgun (WGS) entry which is preliminary data.</text>
</comment>
<gene>
    <name evidence="9" type="ORF">PROFUN_11067</name>
</gene>
<evidence type="ECO:0000313" key="10">
    <source>
        <dbReference type="Proteomes" id="UP000241769"/>
    </source>
</evidence>
<sequence>MTKGSTEFVQVQVEQTVQLSPYYTGREMLGVTNHLNTLLLRYIPTVDSVLLSYKDVKIRVEKGRIRNESPIIYLPITYTALLFKPVIGQPLEGKVIQIGYDHIGMLVDGLFNASIFSDQLSPAFEPSQFEDKWESKTDSSVSISVGSTVRFIVDGQGAVRNKQKDNTEVYEVV</sequence>
<dbReference type="GO" id="GO:0006352">
    <property type="term" value="P:DNA-templated transcription initiation"/>
    <property type="evidence" value="ECO:0007669"/>
    <property type="project" value="InterPro"/>
</dbReference>
<dbReference type="Proteomes" id="UP000241769">
    <property type="component" value="Unassembled WGS sequence"/>
</dbReference>
<dbReference type="STRING" id="1890364.A0A2P6NBQ6"/>
<feature type="domain" description="RPA43 OB" evidence="8">
    <location>
        <begin position="85"/>
        <end position="130"/>
    </location>
</feature>
<dbReference type="GO" id="GO:0006362">
    <property type="term" value="P:transcription elongation by RNA polymerase I"/>
    <property type="evidence" value="ECO:0007669"/>
    <property type="project" value="TreeGrafter"/>
</dbReference>
<keyword evidence="5" id="KW-0804">Transcription</keyword>
<evidence type="ECO:0000256" key="5">
    <source>
        <dbReference type="ARBA" id="ARBA00023163"/>
    </source>
</evidence>
<evidence type="ECO:0000256" key="2">
    <source>
        <dbReference type="ARBA" id="ARBA00005930"/>
    </source>
</evidence>
<dbReference type="InterPro" id="IPR036898">
    <property type="entry name" value="RNA_pol_Rpb7-like_N_sf"/>
</dbReference>
<dbReference type="AlphaFoldDB" id="A0A2P6NBQ6"/>
<keyword evidence="6" id="KW-0539">Nucleus</keyword>
<accession>A0A2P6NBQ6</accession>
<comment type="subcellular location">
    <subcellularLocation>
        <location evidence="1">Nucleus</location>
        <location evidence="1">Nucleolus</location>
    </subcellularLocation>
</comment>
<evidence type="ECO:0000256" key="3">
    <source>
        <dbReference type="ARBA" id="ARBA00022478"/>
    </source>
</evidence>
<evidence type="ECO:0000256" key="1">
    <source>
        <dbReference type="ARBA" id="ARBA00004604"/>
    </source>
</evidence>
<dbReference type="InterPro" id="IPR041178">
    <property type="entry name" value="RPA43_OB"/>
</dbReference>
<organism evidence="9 10">
    <name type="scientific">Planoprotostelium fungivorum</name>
    <dbReference type="NCBI Taxonomy" id="1890364"/>
    <lineage>
        <taxon>Eukaryota</taxon>
        <taxon>Amoebozoa</taxon>
        <taxon>Evosea</taxon>
        <taxon>Variosea</taxon>
        <taxon>Cavosteliida</taxon>
        <taxon>Cavosteliaceae</taxon>
        <taxon>Planoprotostelium</taxon>
    </lineage>
</organism>
<dbReference type="GO" id="GO:0005736">
    <property type="term" value="C:RNA polymerase I complex"/>
    <property type="evidence" value="ECO:0007669"/>
    <property type="project" value="TreeGrafter"/>
</dbReference>
<dbReference type="InParanoid" id="A0A2P6NBQ6"/>
<evidence type="ECO:0000259" key="8">
    <source>
        <dbReference type="Pfam" id="PF17875"/>
    </source>
</evidence>